<reference evidence="2 3" key="1">
    <citation type="submission" date="2018-12" db="EMBL/GenBank/DDBJ databases">
        <authorList>
            <person name="Li F."/>
        </authorList>
    </citation>
    <scope>NUCLEOTIDE SEQUENCE [LARGE SCALE GENOMIC DNA]</scope>
    <source>
        <strain evidence="2 3">EGI 6500705</strain>
    </source>
</reference>
<proteinExistence type="predicted"/>
<keyword evidence="1" id="KW-1133">Transmembrane helix</keyword>
<comment type="caution">
    <text evidence="2">The sequence shown here is derived from an EMBL/GenBank/DDBJ whole genome shotgun (WGS) entry which is preliminary data.</text>
</comment>
<keyword evidence="1" id="KW-0472">Membrane</keyword>
<keyword evidence="1" id="KW-0812">Transmembrane</keyword>
<protein>
    <submittedName>
        <fullName evidence="2">Uncharacterized protein</fullName>
    </submittedName>
</protein>
<dbReference type="AlphaFoldDB" id="A0A433JVT1"/>
<dbReference type="EMBL" id="RZGZ01000001">
    <property type="protein sequence ID" value="RUR03250.1"/>
    <property type="molecule type" value="Genomic_DNA"/>
</dbReference>
<dbReference type="Proteomes" id="UP000274909">
    <property type="component" value="Unassembled WGS sequence"/>
</dbReference>
<keyword evidence="3" id="KW-1185">Reference proteome</keyword>
<evidence type="ECO:0000313" key="2">
    <source>
        <dbReference type="EMBL" id="RUR03250.1"/>
    </source>
</evidence>
<dbReference type="RefSeq" id="WP_127046450.1">
    <property type="nucleotide sequence ID" value="NZ_RZGZ01000001.1"/>
</dbReference>
<feature type="transmembrane region" description="Helical" evidence="1">
    <location>
        <begin position="60"/>
        <end position="80"/>
    </location>
</feature>
<feature type="transmembrane region" description="Helical" evidence="1">
    <location>
        <begin position="31"/>
        <end position="48"/>
    </location>
</feature>
<evidence type="ECO:0000313" key="3">
    <source>
        <dbReference type="Proteomes" id="UP000274909"/>
    </source>
</evidence>
<feature type="transmembrane region" description="Helical" evidence="1">
    <location>
        <begin position="86"/>
        <end position="106"/>
    </location>
</feature>
<evidence type="ECO:0000256" key="1">
    <source>
        <dbReference type="SAM" id="Phobius"/>
    </source>
</evidence>
<sequence>MSKNLSVLVAIATLGSGLVLLAIGAGAPLPLLVVFVAIGVAELAWAVATLRTDRVPAPRIFLGVVLVPLAVWAASLALGAAASLPIGPLAAASALGVSVAAIVVVTQRRSREAGTRAGPPATGAVVDPAVDPTAEHPWRFIGTLAASAAIVAGIVTPALSGTWAGQYAVPHGSHEVPGLEIDEHGGH</sequence>
<dbReference type="OrthoDB" id="5124600at2"/>
<accession>A0A433JVT1</accession>
<name>A0A433JVT1_9MICO</name>
<gene>
    <name evidence="2" type="ORF">ELQ94_01470</name>
</gene>
<organism evidence="2 3">
    <name type="scientific">Labedella endophytica</name>
    <dbReference type="NCBI Taxonomy" id="1523160"/>
    <lineage>
        <taxon>Bacteria</taxon>
        <taxon>Bacillati</taxon>
        <taxon>Actinomycetota</taxon>
        <taxon>Actinomycetes</taxon>
        <taxon>Micrococcales</taxon>
        <taxon>Microbacteriaceae</taxon>
        <taxon>Labedella</taxon>
    </lineage>
</organism>